<keyword evidence="2" id="KW-1185">Reference proteome</keyword>
<name>I5C604_9BACT</name>
<evidence type="ECO:0008006" key="3">
    <source>
        <dbReference type="Google" id="ProtNLM"/>
    </source>
</evidence>
<evidence type="ECO:0000313" key="2">
    <source>
        <dbReference type="Proteomes" id="UP000005551"/>
    </source>
</evidence>
<gene>
    <name evidence="1" type="ORF">A3SI_06704</name>
</gene>
<dbReference type="RefSeq" id="WP_009054175.1">
    <property type="nucleotide sequence ID" value="NZ_AJYA01000015.1"/>
</dbReference>
<comment type="caution">
    <text evidence="1">The sequence shown here is derived from an EMBL/GenBank/DDBJ whole genome shotgun (WGS) entry which is preliminary data.</text>
</comment>
<dbReference type="EMBL" id="AJYA01000015">
    <property type="protein sequence ID" value="EIM77256.1"/>
    <property type="molecule type" value="Genomic_DNA"/>
</dbReference>
<dbReference type="AlphaFoldDB" id="I5C604"/>
<dbReference type="OrthoDB" id="2081174at2"/>
<dbReference type="STRING" id="1189621.A3SI_06704"/>
<proteinExistence type="predicted"/>
<sequence length="353" mass="40148">MKQFLANHLKNIKGWKTKRKLVAFAVDDYGNVRLANLRAKKRLEDSGVALIGRFDRLDALDTREDYEMLFDVLDSVKDHKGNPAVFTPYALPCNVDFEKTSEANTYIPEKLTVTYEKLSAEDTAFAGAYPLLLKGIASKMIKPQFHGREHLNINVFNAHLRDKNPIVMANLNQHSLVSVPMHPDFPGIRFSYAYAFWKNHENEAHKKNIAEGLKLFEEVYGYSSLTFTPPAQQLASDLYPYIASLGVRGVDKMRQTKRHKGEGVYVSEKNRLGEKGPGNTIAIVRNCVFEPNQRPIDWVNFTFKQIEAAFFWNKPAIISSHRVNFSGHIDPANRKKGLEDLKNLLNESSTYLA</sequence>
<protein>
    <recommendedName>
        <fullName evidence="3">Polysaccharide deacetylase</fullName>
    </recommendedName>
</protein>
<accession>I5C604</accession>
<reference evidence="1 2" key="1">
    <citation type="submission" date="2012-05" db="EMBL/GenBank/DDBJ databases">
        <title>Genome sequence of Nitritalea halalkaliphila LW7.</title>
        <authorList>
            <person name="Jangir P.K."/>
            <person name="Singh A."/>
            <person name="Shivaji S."/>
            <person name="Sharma R."/>
        </authorList>
    </citation>
    <scope>NUCLEOTIDE SEQUENCE [LARGE SCALE GENOMIC DNA]</scope>
    <source>
        <strain evidence="1 2">LW7</strain>
    </source>
</reference>
<evidence type="ECO:0000313" key="1">
    <source>
        <dbReference type="EMBL" id="EIM77256.1"/>
    </source>
</evidence>
<organism evidence="1 2">
    <name type="scientific">Nitritalea halalkaliphila LW7</name>
    <dbReference type="NCBI Taxonomy" id="1189621"/>
    <lineage>
        <taxon>Bacteria</taxon>
        <taxon>Pseudomonadati</taxon>
        <taxon>Bacteroidota</taxon>
        <taxon>Cytophagia</taxon>
        <taxon>Cytophagales</taxon>
        <taxon>Cyclobacteriaceae</taxon>
        <taxon>Nitritalea</taxon>
    </lineage>
</organism>
<dbReference type="Proteomes" id="UP000005551">
    <property type="component" value="Unassembled WGS sequence"/>
</dbReference>